<dbReference type="Proteomes" id="UP000648187">
    <property type="component" value="Unassembled WGS sequence"/>
</dbReference>
<comment type="caution">
    <text evidence="3">The sequence shown here is derived from an EMBL/GenBank/DDBJ whole genome shotgun (WGS) entry which is preliminary data.</text>
</comment>
<keyword evidence="4" id="KW-1185">Reference proteome</keyword>
<name>A0A835L9H2_SPOEX</name>
<sequence>MFQQLHVKICVITILHVLHIAWSYRVHHLDANEANQVVPMLRRVLQGYEIPNYAEVRLRKSRHRFQPVGKSMFVKRIIPHGYKTGEYEYDSQLNTVFKPLFRYHVGTPSTEHERSVVRGQESKQSNEISPLILLLMKERKPLQSEKMKQNWLLLKSKKANRKRKRFSGLLNLKKIKAKPHLLRHLEKSGERYEASSNGVDPNAEQQATAEKKADSHQRFPFWNYWTYEKTVVHDECPGNLVRLGNMCVSSIGHRRQQTGIDGTQRRAIRHKPRKLRYG</sequence>
<evidence type="ECO:0000256" key="1">
    <source>
        <dbReference type="SAM" id="MobiDB-lite"/>
    </source>
</evidence>
<feature type="region of interest" description="Disordered" evidence="1">
    <location>
        <begin position="188"/>
        <end position="212"/>
    </location>
</feature>
<reference evidence="3" key="1">
    <citation type="submission" date="2020-08" db="EMBL/GenBank/DDBJ databases">
        <title>Spodoptera exigua strain:BAW_Kor-Di-RS1 Genome sequencing and assembly.</title>
        <authorList>
            <person name="Kim J."/>
            <person name="Nam H.Y."/>
            <person name="Kwon M."/>
            <person name="Choi J.H."/>
            <person name="Cho S.R."/>
            <person name="Kim G.-H."/>
        </authorList>
    </citation>
    <scope>NUCLEOTIDE SEQUENCE</scope>
    <source>
        <strain evidence="3">BAW_Kor-Di-RS1</strain>
        <tissue evidence="3">Whole-body</tissue>
    </source>
</reference>
<gene>
    <name evidence="3" type="ORF">HW555_003305</name>
</gene>
<feature type="chain" id="PRO_5033047007" evidence="2">
    <location>
        <begin position="24"/>
        <end position="278"/>
    </location>
</feature>
<accession>A0A835L9H2</accession>
<feature type="region of interest" description="Disordered" evidence="1">
    <location>
        <begin position="253"/>
        <end position="278"/>
    </location>
</feature>
<dbReference type="AlphaFoldDB" id="A0A835L9H2"/>
<protein>
    <submittedName>
        <fullName evidence="3">Uncharacterized protein</fullName>
    </submittedName>
</protein>
<feature type="compositionally biased region" description="Polar residues" evidence="1">
    <location>
        <begin position="194"/>
        <end position="208"/>
    </location>
</feature>
<keyword evidence="2" id="KW-0732">Signal</keyword>
<evidence type="ECO:0000256" key="2">
    <source>
        <dbReference type="SAM" id="SignalP"/>
    </source>
</evidence>
<dbReference type="EMBL" id="JACKWZ010000031">
    <property type="protein sequence ID" value="KAF9420555.1"/>
    <property type="molecule type" value="Genomic_DNA"/>
</dbReference>
<organism evidence="3 4">
    <name type="scientific">Spodoptera exigua</name>
    <name type="common">Beet armyworm</name>
    <name type="synonym">Noctua fulgens</name>
    <dbReference type="NCBI Taxonomy" id="7107"/>
    <lineage>
        <taxon>Eukaryota</taxon>
        <taxon>Metazoa</taxon>
        <taxon>Ecdysozoa</taxon>
        <taxon>Arthropoda</taxon>
        <taxon>Hexapoda</taxon>
        <taxon>Insecta</taxon>
        <taxon>Pterygota</taxon>
        <taxon>Neoptera</taxon>
        <taxon>Endopterygota</taxon>
        <taxon>Lepidoptera</taxon>
        <taxon>Glossata</taxon>
        <taxon>Ditrysia</taxon>
        <taxon>Noctuoidea</taxon>
        <taxon>Noctuidae</taxon>
        <taxon>Amphipyrinae</taxon>
        <taxon>Spodoptera</taxon>
    </lineage>
</organism>
<feature type="signal peptide" evidence="2">
    <location>
        <begin position="1"/>
        <end position="23"/>
    </location>
</feature>
<evidence type="ECO:0000313" key="3">
    <source>
        <dbReference type="EMBL" id="KAF9420555.1"/>
    </source>
</evidence>
<feature type="compositionally biased region" description="Basic residues" evidence="1">
    <location>
        <begin position="266"/>
        <end position="278"/>
    </location>
</feature>
<evidence type="ECO:0000313" key="4">
    <source>
        <dbReference type="Proteomes" id="UP000648187"/>
    </source>
</evidence>
<proteinExistence type="predicted"/>